<dbReference type="Gene3D" id="2.160.20.10">
    <property type="entry name" value="Single-stranded right-handed beta-helix, Pectin lyase-like"/>
    <property type="match status" value="1"/>
</dbReference>
<dbReference type="SMART" id="SM00710">
    <property type="entry name" value="PbH1"/>
    <property type="match status" value="4"/>
</dbReference>
<comment type="caution">
    <text evidence="5">The sequence shown here is derived from an EMBL/GenBank/DDBJ whole genome shotgun (WGS) entry which is preliminary data.</text>
</comment>
<dbReference type="RefSeq" id="WP_114362800.1">
    <property type="nucleotide sequence ID" value="NZ_QPIX01000004.1"/>
</dbReference>
<dbReference type="InterPro" id="IPR011050">
    <property type="entry name" value="Pectin_lyase_fold/virulence"/>
</dbReference>
<evidence type="ECO:0000256" key="3">
    <source>
        <dbReference type="ARBA" id="ARBA00023295"/>
    </source>
</evidence>
<dbReference type="Proteomes" id="UP000252582">
    <property type="component" value="Unassembled WGS sequence"/>
</dbReference>
<keyword evidence="3 4" id="KW-0326">Glycosidase</keyword>
<dbReference type="AlphaFoldDB" id="A0A6I7HQ71"/>
<evidence type="ECO:0000256" key="4">
    <source>
        <dbReference type="RuleBase" id="RU361169"/>
    </source>
</evidence>
<dbReference type="InterPro" id="IPR000743">
    <property type="entry name" value="Glyco_hydro_28"/>
</dbReference>
<gene>
    <name evidence="5" type="ORF">DFR48_104100</name>
</gene>
<dbReference type="InterPro" id="IPR006626">
    <property type="entry name" value="PbH1"/>
</dbReference>
<dbReference type="GO" id="GO:0004650">
    <property type="term" value="F:polygalacturonase activity"/>
    <property type="evidence" value="ECO:0007669"/>
    <property type="project" value="InterPro"/>
</dbReference>
<dbReference type="InterPro" id="IPR012334">
    <property type="entry name" value="Pectin_lyas_fold"/>
</dbReference>
<dbReference type="PROSITE" id="PS00502">
    <property type="entry name" value="POLYGALACTURONASE"/>
    <property type="match status" value="1"/>
</dbReference>
<organism evidence="5 6">
    <name type="scientific">Ciceribacter lividus</name>
    <dbReference type="NCBI Taxonomy" id="1197950"/>
    <lineage>
        <taxon>Bacteria</taxon>
        <taxon>Pseudomonadati</taxon>
        <taxon>Pseudomonadota</taxon>
        <taxon>Alphaproteobacteria</taxon>
        <taxon>Hyphomicrobiales</taxon>
        <taxon>Rhizobiaceae</taxon>
        <taxon>Ciceribacter</taxon>
    </lineage>
</organism>
<dbReference type="PANTHER" id="PTHR31339">
    <property type="entry name" value="PECTIN LYASE-RELATED"/>
    <property type="match status" value="1"/>
</dbReference>
<dbReference type="InterPro" id="IPR051801">
    <property type="entry name" value="GH28_Enzymes"/>
</dbReference>
<accession>A0A6I7HQ71</accession>
<comment type="similarity">
    <text evidence="1 4">Belongs to the glycosyl hydrolase 28 family.</text>
</comment>
<proteinExistence type="inferred from homology"/>
<dbReference type="SUPFAM" id="SSF51126">
    <property type="entry name" value="Pectin lyase-like"/>
    <property type="match status" value="1"/>
</dbReference>
<dbReference type="PANTHER" id="PTHR31339:SF9">
    <property type="entry name" value="PLASMIN AND FIBRONECTIN-BINDING PROTEIN A"/>
    <property type="match status" value="1"/>
</dbReference>
<dbReference type="Pfam" id="PF00295">
    <property type="entry name" value="Glyco_hydro_28"/>
    <property type="match status" value="1"/>
</dbReference>
<reference evidence="5 6" key="1">
    <citation type="submission" date="2018-07" db="EMBL/GenBank/DDBJ databases">
        <title>Genomic Encyclopedia of Type Strains, Phase IV (KMG-IV): sequencing the most valuable type-strain genomes for metagenomic binning, comparative biology and taxonomic classification.</title>
        <authorList>
            <person name="Goeker M."/>
        </authorList>
    </citation>
    <scope>NUCLEOTIDE SEQUENCE [LARGE SCALE GENOMIC DNA]</scope>
    <source>
        <strain evidence="5 6">DSM 25528</strain>
    </source>
</reference>
<dbReference type="GO" id="GO:0005975">
    <property type="term" value="P:carbohydrate metabolic process"/>
    <property type="evidence" value="ECO:0007669"/>
    <property type="project" value="InterPro"/>
</dbReference>
<evidence type="ECO:0000313" key="6">
    <source>
        <dbReference type="Proteomes" id="UP000252582"/>
    </source>
</evidence>
<dbReference type="EMBL" id="QPIX01000004">
    <property type="protein sequence ID" value="RCW25848.1"/>
    <property type="molecule type" value="Genomic_DNA"/>
</dbReference>
<protein>
    <submittedName>
        <fullName evidence="5">Polygalacturonase</fullName>
    </submittedName>
</protein>
<evidence type="ECO:0000256" key="2">
    <source>
        <dbReference type="ARBA" id="ARBA00022801"/>
    </source>
</evidence>
<keyword evidence="6" id="KW-1185">Reference proteome</keyword>
<evidence type="ECO:0000313" key="5">
    <source>
        <dbReference type="EMBL" id="RCW25848.1"/>
    </source>
</evidence>
<keyword evidence="2 4" id="KW-0378">Hydrolase</keyword>
<sequence length="503" mass="54378">MPSIVLLAATARTATIAVEPTLYRYHLPQPFDWRLTFDNGKTASGGVTETIVFTLVDLEPSTGYALTIGDTRFAFMTEAESKLVSISDFGAEPARDDNTAFIQAAIDALPHDATLRIPRGTWLSGPLFLKSHMTLLLEDGAVLSAHSDRSQYPVLPAYDDTGRVLGTWEGVAEQCYASLLTALGCERLTITGAGVVDGGGDRGDWWTWAKETRNGARRPRTIFVSNGRDIRLTGLTVRNSPSWTIHPVLCRNVLMAGLAIENDPDSPNTDGLNPECCRNVTLSGIRFSVGDDCIAIKAGKRAPRGGLDQPCENIRVQNCLMERGHGGVVIGSEMSGSVRDVMISRCVMQRTDRGLRIKTRRGRGGEVRAVCLEDCEMDHVATPIVVNAFYFCDPDGCSDWVQSRAPRPVDEGTPHIAEISVRRLTATNTHIAAAALYGLPEAPIRNVSVKDFAVTYAPDAVAAVPVMACGVNPVRHAGILAENAEFGGVPDFTVLDPCQAEWL</sequence>
<name>A0A6I7HQ71_9HYPH</name>
<evidence type="ECO:0000256" key="1">
    <source>
        <dbReference type="ARBA" id="ARBA00008834"/>
    </source>
</evidence>